<evidence type="ECO:0000313" key="1">
    <source>
        <dbReference type="EMBL" id="CAA9995738.1"/>
    </source>
</evidence>
<name>A0A6H5G2M0_9HEMI</name>
<gene>
    <name evidence="1" type="ORF">NTEN_LOCUS2508</name>
</gene>
<feature type="non-terminal residue" evidence="1">
    <location>
        <position position="62"/>
    </location>
</feature>
<dbReference type="AlphaFoldDB" id="A0A6H5G2M0"/>
<reference evidence="1 2" key="1">
    <citation type="submission" date="2020-02" db="EMBL/GenBank/DDBJ databases">
        <authorList>
            <person name="Ferguson B K."/>
        </authorList>
    </citation>
    <scope>NUCLEOTIDE SEQUENCE [LARGE SCALE GENOMIC DNA]</scope>
</reference>
<accession>A0A6H5G2M0</accession>
<keyword evidence="2" id="KW-1185">Reference proteome</keyword>
<proteinExistence type="predicted"/>
<protein>
    <submittedName>
        <fullName evidence="1">Uncharacterized protein</fullName>
    </submittedName>
</protein>
<organism evidence="1 2">
    <name type="scientific">Nesidiocoris tenuis</name>
    <dbReference type="NCBI Taxonomy" id="355587"/>
    <lineage>
        <taxon>Eukaryota</taxon>
        <taxon>Metazoa</taxon>
        <taxon>Ecdysozoa</taxon>
        <taxon>Arthropoda</taxon>
        <taxon>Hexapoda</taxon>
        <taxon>Insecta</taxon>
        <taxon>Pterygota</taxon>
        <taxon>Neoptera</taxon>
        <taxon>Paraneoptera</taxon>
        <taxon>Hemiptera</taxon>
        <taxon>Heteroptera</taxon>
        <taxon>Panheteroptera</taxon>
        <taxon>Cimicomorpha</taxon>
        <taxon>Miridae</taxon>
        <taxon>Dicyphina</taxon>
        <taxon>Nesidiocoris</taxon>
    </lineage>
</organism>
<dbReference type="Proteomes" id="UP000479000">
    <property type="component" value="Unassembled WGS sequence"/>
</dbReference>
<evidence type="ECO:0000313" key="2">
    <source>
        <dbReference type="Proteomes" id="UP000479000"/>
    </source>
</evidence>
<dbReference type="EMBL" id="CADCXU010003994">
    <property type="protein sequence ID" value="CAA9995738.1"/>
    <property type="molecule type" value="Genomic_DNA"/>
</dbReference>
<sequence>MWRGRPCRLLPQLPISRAGFLTEDWHSRVQLPYFPNDESHFPVELLHFRTINSDEVRKAKIS</sequence>